<proteinExistence type="predicted"/>
<protein>
    <submittedName>
        <fullName evidence="1">Uncharacterized protein</fullName>
    </submittedName>
</protein>
<comment type="caution">
    <text evidence="1">The sequence shown here is derived from an EMBL/GenBank/DDBJ whole genome shotgun (WGS) entry which is preliminary data.</text>
</comment>
<dbReference type="EMBL" id="JAJAGQ010000003">
    <property type="protein sequence ID" value="KAJ8568048.1"/>
    <property type="molecule type" value="Genomic_DNA"/>
</dbReference>
<dbReference type="Proteomes" id="UP001152561">
    <property type="component" value="Unassembled WGS sequence"/>
</dbReference>
<reference evidence="2" key="1">
    <citation type="journal article" date="2023" name="Proc. Natl. Acad. Sci. U.S.A.">
        <title>Genomic and structural basis for evolution of tropane alkaloid biosynthesis.</title>
        <authorList>
            <person name="Wanga Y.-J."/>
            <person name="Taina T."/>
            <person name="Yua J.-Y."/>
            <person name="Lia J."/>
            <person name="Xua B."/>
            <person name="Chenc J."/>
            <person name="D'Auriad J.C."/>
            <person name="Huanga J.-P."/>
            <person name="Huanga S.-X."/>
        </authorList>
    </citation>
    <scope>NUCLEOTIDE SEQUENCE [LARGE SCALE GENOMIC DNA]</scope>
    <source>
        <strain evidence="2">cv. KIB-2019</strain>
    </source>
</reference>
<dbReference type="AlphaFoldDB" id="A0A9Q1RMR5"/>
<organism evidence="1 2">
    <name type="scientific">Anisodus acutangulus</name>
    <dbReference type="NCBI Taxonomy" id="402998"/>
    <lineage>
        <taxon>Eukaryota</taxon>
        <taxon>Viridiplantae</taxon>
        <taxon>Streptophyta</taxon>
        <taxon>Embryophyta</taxon>
        <taxon>Tracheophyta</taxon>
        <taxon>Spermatophyta</taxon>
        <taxon>Magnoliopsida</taxon>
        <taxon>eudicotyledons</taxon>
        <taxon>Gunneridae</taxon>
        <taxon>Pentapetalae</taxon>
        <taxon>asterids</taxon>
        <taxon>lamiids</taxon>
        <taxon>Solanales</taxon>
        <taxon>Solanaceae</taxon>
        <taxon>Solanoideae</taxon>
        <taxon>Hyoscyameae</taxon>
        <taxon>Anisodus</taxon>
    </lineage>
</organism>
<dbReference type="OrthoDB" id="10531432at2759"/>
<evidence type="ECO:0000313" key="2">
    <source>
        <dbReference type="Proteomes" id="UP001152561"/>
    </source>
</evidence>
<keyword evidence="2" id="KW-1185">Reference proteome</keyword>
<name>A0A9Q1RMR5_9SOLA</name>
<sequence>MLVEPNSMLNWKWLLIHTATFQDCKEFQAELFGICNLFRDLSDKLFTSEIIELHENKRKEEDGTNSKQDLNVLGMYFVPEKEITAASLEAAESSKHKEEEYTAVAPVLEDFGIVYAHRYEDIVNLGPAKIKEKKEQTAFRLPASSAKVIDC</sequence>
<gene>
    <name evidence="1" type="ORF">K7X08_020770</name>
</gene>
<evidence type="ECO:0000313" key="1">
    <source>
        <dbReference type="EMBL" id="KAJ8568048.1"/>
    </source>
</evidence>
<accession>A0A9Q1RMR5</accession>